<feature type="region of interest" description="Disordered" evidence="1">
    <location>
        <begin position="503"/>
        <end position="545"/>
    </location>
</feature>
<feature type="region of interest" description="Disordered" evidence="1">
    <location>
        <begin position="1178"/>
        <end position="1236"/>
    </location>
</feature>
<dbReference type="InterPro" id="IPR009057">
    <property type="entry name" value="Homeodomain-like_sf"/>
</dbReference>
<feature type="compositionally biased region" description="Basic and acidic residues" evidence="1">
    <location>
        <begin position="646"/>
        <end position="658"/>
    </location>
</feature>
<feature type="compositionally biased region" description="Low complexity" evidence="1">
    <location>
        <begin position="662"/>
        <end position="671"/>
    </location>
</feature>
<feature type="region of interest" description="Disordered" evidence="1">
    <location>
        <begin position="256"/>
        <end position="296"/>
    </location>
</feature>
<reference evidence="2 3" key="1">
    <citation type="submission" date="2017-08" db="EMBL/GenBank/DDBJ databases">
        <title>Acidophilic green algal genome provides insights into adaptation to an acidic environment.</title>
        <authorList>
            <person name="Hirooka S."/>
            <person name="Hirose Y."/>
            <person name="Kanesaki Y."/>
            <person name="Higuchi S."/>
            <person name="Fujiwara T."/>
            <person name="Onuma R."/>
            <person name="Era A."/>
            <person name="Ohbayashi R."/>
            <person name="Uzuka A."/>
            <person name="Nozaki H."/>
            <person name="Yoshikawa H."/>
            <person name="Miyagishima S.Y."/>
        </authorList>
    </citation>
    <scope>NUCLEOTIDE SEQUENCE [LARGE SCALE GENOMIC DNA]</scope>
    <source>
        <strain evidence="2 3">NIES-2499</strain>
    </source>
</reference>
<organism evidence="2 3">
    <name type="scientific">Chlamydomonas eustigma</name>
    <dbReference type="NCBI Taxonomy" id="1157962"/>
    <lineage>
        <taxon>Eukaryota</taxon>
        <taxon>Viridiplantae</taxon>
        <taxon>Chlorophyta</taxon>
        <taxon>core chlorophytes</taxon>
        <taxon>Chlorophyceae</taxon>
        <taxon>CS clade</taxon>
        <taxon>Chlamydomonadales</taxon>
        <taxon>Chlamydomonadaceae</taxon>
        <taxon>Chlamydomonas</taxon>
    </lineage>
</organism>
<feature type="region of interest" description="Disordered" evidence="1">
    <location>
        <begin position="1"/>
        <end position="38"/>
    </location>
</feature>
<dbReference type="STRING" id="1157962.A0A250X3I9"/>
<feature type="region of interest" description="Disordered" evidence="1">
    <location>
        <begin position="917"/>
        <end position="955"/>
    </location>
</feature>
<feature type="compositionally biased region" description="Polar residues" evidence="1">
    <location>
        <begin position="504"/>
        <end position="517"/>
    </location>
</feature>
<dbReference type="OrthoDB" id="552191at2759"/>
<feature type="compositionally biased region" description="Basic and acidic residues" evidence="1">
    <location>
        <begin position="774"/>
        <end position="803"/>
    </location>
</feature>
<dbReference type="EMBL" id="BEGY01000026">
    <property type="protein sequence ID" value="GAX77637.1"/>
    <property type="molecule type" value="Genomic_DNA"/>
</dbReference>
<protein>
    <recommendedName>
        <fullName evidence="4">Myb-like domain-containing protein</fullName>
    </recommendedName>
</protein>
<feature type="compositionally biased region" description="Acidic residues" evidence="1">
    <location>
        <begin position="1500"/>
        <end position="1526"/>
    </location>
</feature>
<feature type="region of interest" description="Disordered" evidence="1">
    <location>
        <begin position="1250"/>
        <end position="1270"/>
    </location>
</feature>
<feature type="compositionally biased region" description="Low complexity" evidence="1">
    <location>
        <begin position="1212"/>
        <end position="1236"/>
    </location>
</feature>
<sequence>MQSPEFVSSKTPLSTCARTSSRSKNKRTPWWEAGKSEGQPVNKFALDDFVAKEETRSIPIFRNGSASRPTSEAGADRKNQVADASNAATAVHLTNGKAAPVSRTPVIRTTSCPLKHTLNKEVECVDSWPGKPQQPLSSQQPPITLTSQVPLLSPHRGTLKDSRLSFSCEKPAASLKDVDLAGNRIRNSVRSATGGEAASAETRQHLQLHEGSADVRKLPPNQHLPTVEEPGCAAALDTNCVVENAIADAVMGHDAGAKRERKGSKKVVPLHAPTGATAPQGNTVPPSMPGIAPSGRPRRATAELAMRRIKGDGTAPADLFAPKKTLVAAPAAAAAYAMGTVKEVTASYSKPTASRGVVFGVESKGSARQRRGPRSNGRGATQTSSLEPQDSALHMLCAAAELTSSALTLQQMGQQGAAQADHRHGSTAAAAAAVAPSAVPASLASSEDVMPKGRRILRRRAEDIKVQQQKILSGEVISAPAAGTEAVHISAPAAGTEAVHKTTLKNSAESAPENSTKPGVVGDDKDGGAARGRGRKRTGLSSAGVAAAGSLTELEDEVLFLTKKAAKVLPLPRMKTAAVKVSNIEITALAPPAGPRTGDTSPADPESDPLRATAVDPKPVARPLSIKLRFKKKSSTSSKLEPSIEEQGKQGPYKDRDTPLSAAAAAAAAAATRQADTSPNPVAPPSPAVAPSHLPTPMELLGSQEQSHVEEAMELLGSQEQSHVKEAMELLGSQEQSHVEKAVLISEVPASQFRTVPLVREDSADSELPSPPRDSTHGGGRDILLEPAREGRSGGDGGVHDLTDYVPSSQLDPSLESGGEEEEIHTLASRTQRHSDPVASLAFNMGIAAVESQPGGLSPGAVFHDVPGSQTGKAAPPFSFSKLAKATGFVGRSAGGTKRVGAAVSAARSPQLPFLVKGARGSTPMRKGSSSSMLSAMHQARLRCEEEEEEEEECARDAFDFDLQDQDNQKGVMHTSGQHADATQQRQQQHQHGSPSFSSLRTHSADGWLHKGGSAGSAGRGNVGTRQGLEISHLDAEGFAVPGPVSKSAVGCGDMPLRGVLREDVGIRQKGPQIISPPRSFPKPVSVDRAHTSAVQQPHGSYLDTLGPASLPGQYLMPSATDLSFDTYTSGSSRVGPGSLQRNQVLTHASKSAPAAATTAAATAATATAIDSLGELRREETHPAASSSGGGGGGRSIPHRGMQPRLGLHLPATSSASSEGRSGVAAVGGVSSGRPSVSAAGLLLERIMRESESRKTSKRALQEEDDWGPEETSSLQMAYFKVEPTHPLFWQEVAKRVPGRTAGECFSKVHDRRLPPEARSKMRGITRKAEALPSMVHEQRSALSQGSQGPVPMKKPTLSKARKWAREMQMQAQLERLATQSGSQEECAGRSAASSLLSENPDLAEAIKVKEHADRYISTYLRKAGGWNRWQRTCKEGQERRLRGAVVAAGQVPRSLQVTSGGSYLLPRVTGGDGRRGFQQGSTGVTSQAMLSLLHQGGAVDEESDGECEEGGGEGGGYEEEEDLMW</sequence>
<feature type="region of interest" description="Disordered" evidence="1">
    <location>
        <begin position="589"/>
        <end position="691"/>
    </location>
</feature>
<feature type="compositionally biased region" description="Polar residues" evidence="1">
    <location>
        <begin position="378"/>
        <end position="388"/>
    </location>
</feature>
<feature type="non-terminal residue" evidence="2">
    <location>
        <position position="1526"/>
    </location>
</feature>
<evidence type="ECO:0008006" key="4">
    <source>
        <dbReference type="Google" id="ProtNLM"/>
    </source>
</evidence>
<dbReference type="Gene3D" id="1.10.10.60">
    <property type="entry name" value="Homeodomain-like"/>
    <property type="match status" value="1"/>
</dbReference>
<feature type="region of interest" description="Disordered" evidence="1">
    <location>
        <begin position="969"/>
        <end position="1024"/>
    </location>
</feature>
<feature type="region of interest" description="Disordered" evidence="1">
    <location>
        <begin position="359"/>
        <end position="388"/>
    </location>
</feature>
<feature type="compositionally biased region" description="Acidic residues" evidence="1">
    <location>
        <begin position="945"/>
        <end position="955"/>
    </location>
</feature>
<feature type="region of interest" description="Disordered" evidence="1">
    <location>
        <begin position="56"/>
        <end position="80"/>
    </location>
</feature>
<feature type="compositionally biased region" description="Polar residues" evidence="1">
    <location>
        <begin position="993"/>
        <end position="1002"/>
    </location>
</feature>
<dbReference type="SUPFAM" id="SSF46689">
    <property type="entry name" value="Homeodomain-like"/>
    <property type="match status" value="1"/>
</dbReference>
<dbReference type="Proteomes" id="UP000232323">
    <property type="component" value="Unassembled WGS sequence"/>
</dbReference>
<feature type="compositionally biased region" description="Low complexity" evidence="1">
    <location>
        <begin position="978"/>
        <end position="992"/>
    </location>
</feature>
<evidence type="ECO:0000313" key="3">
    <source>
        <dbReference type="Proteomes" id="UP000232323"/>
    </source>
</evidence>
<feature type="compositionally biased region" description="Polar residues" evidence="1">
    <location>
        <begin position="1"/>
        <end position="20"/>
    </location>
</feature>
<feature type="compositionally biased region" description="Gly residues" evidence="1">
    <location>
        <begin position="1013"/>
        <end position="1022"/>
    </location>
</feature>
<proteinExistence type="predicted"/>
<keyword evidence="3" id="KW-1185">Reference proteome</keyword>
<feature type="region of interest" description="Disordered" evidence="1">
    <location>
        <begin position="1497"/>
        <end position="1526"/>
    </location>
</feature>
<name>A0A250X3I9_9CHLO</name>
<gene>
    <name evidence="2" type="ORF">CEUSTIGMA_g5080.t1</name>
</gene>
<accession>A0A250X3I9</accession>
<comment type="caution">
    <text evidence="2">The sequence shown here is derived from an EMBL/GenBank/DDBJ whole genome shotgun (WGS) entry which is preliminary data.</text>
</comment>
<evidence type="ECO:0000256" key="1">
    <source>
        <dbReference type="SAM" id="MobiDB-lite"/>
    </source>
</evidence>
<feature type="region of interest" description="Disordered" evidence="1">
    <location>
        <begin position="760"/>
        <end position="823"/>
    </location>
</feature>
<evidence type="ECO:0000313" key="2">
    <source>
        <dbReference type="EMBL" id="GAX77637.1"/>
    </source>
</evidence>